<keyword evidence="3 4" id="KW-0732">Signal</keyword>
<feature type="domain" description="Solute-binding protein family 5" evidence="5">
    <location>
        <begin position="88"/>
        <end position="468"/>
    </location>
</feature>
<keyword evidence="2" id="KW-0813">Transport</keyword>
<feature type="signal peptide" evidence="4">
    <location>
        <begin position="1"/>
        <end position="27"/>
    </location>
</feature>
<reference evidence="6 7" key="1">
    <citation type="submission" date="2024-09" db="EMBL/GenBank/DDBJ databases">
        <title>Floridaenema gen nov. (Aerosakkonemataceae, Aerosakkonematales ord. nov., Cyanobacteria) from benthic tropical and subtropical fresh waters, with the description of four new species.</title>
        <authorList>
            <person name="Moretto J.A."/>
            <person name="Berthold D.E."/>
            <person name="Lefler F.W."/>
            <person name="Huang I.-S."/>
            <person name="Laughinghouse H. IV."/>
        </authorList>
    </citation>
    <scope>NUCLEOTIDE SEQUENCE [LARGE SCALE GENOMIC DNA]</scope>
    <source>
        <strain evidence="6 7">BLCC-F167</strain>
    </source>
</reference>
<comment type="similarity">
    <text evidence="1">Belongs to the bacterial solute-binding protein 5 family.</text>
</comment>
<dbReference type="Proteomes" id="UP001576780">
    <property type="component" value="Unassembled WGS sequence"/>
</dbReference>
<dbReference type="CDD" id="cd08493">
    <property type="entry name" value="PBP2_DppA_like"/>
    <property type="match status" value="1"/>
</dbReference>
<dbReference type="Pfam" id="PF00496">
    <property type="entry name" value="SBP_bac_5"/>
    <property type="match status" value="1"/>
</dbReference>
<dbReference type="PANTHER" id="PTHR30290:SF9">
    <property type="entry name" value="OLIGOPEPTIDE-BINDING PROTEIN APPA"/>
    <property type="match status" value="1"/>
</dbReference>
<dbReference type="RefSeq" id="WP_413279764.1">
    <property type="nucleotide sequence ID" value="NZ_JBHFNT010000212.1"/>
</dbReference>
<organism evidence="6 7">
    <name type="scientific">Floridaenema evergladense BLCC-F167</name>
    <dbReference type="NCBI Taxonomy" id="3153639"/>
    <lineage>
        <taxon>Bacteria</taxon>
        <taxon>Bacillati</taxon>
        <taxon>Cyanobacteriota</taxon>
        <taxon>Cyanophyceae</taxon>
        <taxon>Oscillatoriophycideae</taxon>
        <taxon>Aerosakkonematales</taxon>
        <taxon>Aerosakkonemataceae</taxon>
        <taxon>Floridanema</taxon>
        <taxon>Floridanema evergladense</taxon>
    </lineage>
</organism>
<name>A0ABV4WQP9_9CYAN</name>
<dbReference type="SUPFAM" id="SSF53850">
    <property type="entry name" value="Periplasmic binding protein-like II"/>
    <property type="match status" value="1"/>
</dbReference>
<sequence>MSNYKRRRLFFLTAVCAIALIITNCKSTPNSDRTIPTTSTGNQQVLVYGSGGSPVNLEPGNVTDGNSLIVQQQIYDRLLKFKPSTADLQPSLATSWSVSADGKTWTFKLRPGVKFHDGTNFDAEAVKFNVERWWDAKNPNSYRNAGKSYEIWQQIFGGFKGDPNSLLQDFKVVDKSTIQFVLKQPFAAFPAAIGSGFFGIASPTAIKKAGANYGTPNSLAVGTGPFIFKEWRTGDRVTLANNPNYWQKGFPKTNQLVIRFITDPAARLAQLRAGQIDFTVDLAPDQIKEIQSDRNLDAVPRPSFNVGYLALNTSYKPLSDVRVRQAIDLAIDKQQIVQAFWGDLGENSPHFIPSILSWAQSKNLTKTQPNPQKAKQLLTQAGYPNGFDLELWYMPVSRPYFPTPKPIAEAFAADLSAIGIRVKLNTKDWAAYIADRKKSPGFQAFMLGWTADYGDPDSFYYPHFGPGGTVDIGGWKNDKVIQLLNQGRATGDKAARAKIYAQIDEILSQEVVRLPIVHSQPLLAKRKNVQGWIPSPLGTEDFAGIQKQ</sequence>
<keyword evidence="7" id="KW-1185">Reference proteome</keyword>
<dbReference type="PANTHER" id="PTHR30290">
    <property type="entry name" value="PERIPLASMIC BINDING COMPONENT OF ABC TRANSPORTER"/>
    <property type="match status" value="1"/>
</dbReference>
<dbReference type="InterPro" id="IPR039424">
    <property type="entry name" value="SBP_5"/>
</dbReference>
<evidence type="ECO:0000256" key="2">
    <source>
        <dbReference type="ARBA" id="ARBA00022448"/>
    </source>
</evidence>
<evidence type="ECO:0000256" key="1">
    <source>
        <dbReference type="ARBA" id="ARBA00005695"/>
    </source>
</evidence>
<dbReference type="Gene3D" id="3.90.76.10">
    <property type="entry name" value="Dipeptide-binding Protein, Domain 1"/>
    <property type="match status" value="1"/>
</dbReference>
<gene>
    <name evidence="6" type="ORF">ACE1CA_23045</name>
</gene>
<feature type="chain" id="PRO_5045100703" evidence="4">
    <location>
        <begin position="28"/>
        <end position="548"/>
    </location>
</feature>
<dbReference type="InterPro" id="IPR000914">
    <property type="entry name" value="SBP_5_dom"/>
</dbReference>
<proteinExistence type="inferred from homology"/>
<evidence type="ECO:0000256" key="4">
    <source>
        <dbReference type="SAM" id="SignalP"/>
    </source>
</evidence>
<evidence type="ECO:0000313" key="7">
    <source>
        <dbReference type="Proteomes" id="UP001576780"/>
    </source>
</evidence>
<dbReference type="PIRSF" id="PIRSF002741">
    <property type="entry name" value="MppA"/>
    <property type="match status" value="1"/>
</dbReference>
<comment type="caution">
    <text evidence="6">The sequence shown here is derived from an EMBL/GenBank/DDBJ whole genome shotgun (WGS) entry which is preliminary data.</text>
</comment>
<evidence type="ECO:0000259" key="5">
    <source>
        <dbReference type="Pfam" id="PF00496"/>
    </source>
</evidence>
<dbReference type="InterPro" id="IPR030678">
    <property type="entry name" value="Peptide/Ni-bd"/>
</dbReference>
<accession>A0ABV4WQP9</accession>
<dbReference type="EMBL" id="JBHFNT010000212">
    <property type="protein sequence ID" value="MFB2837414.1"/>
    <property type="molecule type" value="Genomic_DNA"/>
</dbReference>
<dbReference type="Gene3D" id="3.10.105.10">
    <property type="entry name" value="Dipeptide-binding Protein, Domain 3"/>
    <property type="match status" value="1"/>
</dbReference>
<protein>
    <submittedName>
        <fullName evidence="6">ABC transporter substrate-binding protein</fullName>
    </submittedName>
</protein>
<evidence type="ECO:0000313" key="6">
    <source>
        <dbReference type="EMBL" id="MFB2837414.1"/>
    </source>
</evidence>
<dbReference type="Gene3D" id="3.40.190.10">
    <property type="entry name" value="Periplasmic binding protein-like II"/>
    <property type="match status" value="1"/>
</dbReference>
<evidence type="ECO:0000256" key="3">
    <source>
        <dbReference type="ARBA" id="ARBA00022729"/>
    </source>
</evidence>